<comment type="caution">
    <text evidence="1">The sequence shown here is derived from an EMBL/GenBank/DDBJ whole genome shotgun (WGS) entry which is preliminary data.</text>
</comment>
<dbReference type="Pfam" id="PF15892">
    <property type="entry name" value="BNR_4"/>
    <property type="match status" value="1"/>
</dbReference>
<dbReference type="AlphaFoldDB" id="A0A8J6QN87"/>
<organism evidence="1 2">
    <name type="scientific">Neiella litorisoli</name>
    <dbReference type="NCBI Taxonomy" id="2771431"/>
    <lineage>
        <taxon>Bacteria</taxon>
        <taxon>Pseudomonadati</taxon>
        <taxon>Pseudomonadota</taxon>
        <taxon>Gammaproteobacteria</taxon>
        <taxon>Alteromonadales</taxon>
        <taxon>Echinimonadaceae</taxon>
        <taxon>Neiella</taxon>
    </lineage>
</organism>
<gene>
    <name evidence="1" type="ORF">IC617_00240</name>
</gene>
<evidence type="ECO:0000313" key="1">
    <source>
        <dbReference type="EMBL" id="MBD1387844.1"/>
    </source>
</evidence>
<dbReference type="InterPro" id="IPR013783">
    <property type="entry name" value="Ig-like_fold"/>
</dbReference>
<protein>
    <submittedName>
        <fullName evidence="1">BNR-4 repeat-containing protein</fullName>
    </submittedName>
</protein>
<evidence type="ECO:0000313" key="2">
    <source>
        <dbReference type="Proteomes" id="UP000638014"/>
    </source>
</evidence>
<sequence>MFGVASANAAVTLEQQIKITDEGLYFNGFNHDYGTVSNPDTSADTYDYFFGPQISAHGDSVKTYKHYVFTTWYKGGKDNRHVMLSRLNTQTGVVKHIEFPHQHTGFRGDPLVGESHNTIGLAVSPIDGTIHMVYDMHGYNDTNHGGKFKDDYFRYSYSVPGTAEVSDSQFTLSKFVKDTSSVSQGSDDYKHLTMTGSLADKSNFASLTYPTFFTNTDGTLLLYMRSGGNNNGGYVFNKYDASTKKWSKFTKFNVVSAKNYGNAYNWGLYGHMKYVNGKLRVGFQQRSSDNNDRFKYQNGLYYAYSDHPEGFGSWKNHQGQSMTFPLVNSDEIKFYEPGDLISHTEANSVYISGYFDWTVTAKGDLHMISAARSSDRNRADYQEVYLHSYKPAGASDFIHSTDFAGATNIYTSGDNIYIIGLDNGQPYVEKAAGGTNDFTRVYQADDDLVFKHGRVHIANGKLYYYLQEKGTTTTQPLYLQIIDLDLDGAGNQPVVSFPQSSMTVEEGYQQLSFKVAASSPVAGRTISKVDLYVDDNFIRTDSADPFVWGHNSKPTELLGLAAGTHTFKAVATDSEGVTGESTMTLEVTATKPTVAFPQSSMTVDEGYEKLAITLDAATPVAGRTIESVTLFINGEEVRTDTSLPYLFGHSSKPHETGAMGWEESHGINPNPLTAGTHIFKAVVVDSAGAQGEAQMTLTVVGSSVPTVNFVESDIELTEGYESLSVTADVTTPESVDVVSVALYINDTLIREEYEAPYTWGLGAFTHELLGLTVGSHTFKAVVMDSNNNTSETTMMVDVAAQTGASCTATQNISWDTRTEVELASGNCISFASDLAGEVLQAWDSDDNTSCDFRGEIISTTNPAVSAVVTSNYQSFTGLSGTNFKLVPTNGCQYIKVRAY</sequence>
<dbReference type="Gene3D" id="2.60.40.10">
    <property type="entry name" value="Immunoglobulins"/>
    <property type="match status" value="3"/>
</dbReference>
<keyword evidence="2" id="KW-1185">Reference proteome</keyword>
<accession>A0A8J6QN87</accession>
<dbReference type="EMBL" id="JACXAF010000001">
    <property type="protein sequence ID" value="MBD1387844.1"/>
    <property type="molecule type" value="Genomic_DNA"/>
</dbReference>
<reference evidence="1" key="1">
    <citation type="submission" date="2020-09" db="EMBL/GenBank/DDBJ databases">
        <title>A novel bacterium of genus Neiella, isolated from South China Sea.</title>
        <authorList>
            <person name="Huang H."/>
            <person name="Mo K."/>
            <person name="Hu Y."/>
        </authorList>
    </citation>
    <scope>NUCLEOTIDE SEQUENCE</scope>
    <source>
        <strain evidence="1">HB171785</strain>
    </source>
</reference>
<name>A0A8J6QN87_9GAMM</name>
<proteinExistence type="predicted"/>
<dbReference type="Proteomes" id="UP000638014">
    <property type="component" value="Unassembled WGS sequence"/>
</dbReference>